<evidence type="ECO:0000313" key="1">
    <source>
        <dbReference type="EMBL" id="TCP29385.1"/>
    </source>
</evidence>
<protein>
    <submittedName>
        <fullName evidence="1">Uncharacterized protein</fullName>
    </submittedName>
</protein>
<evidence type="ECO:0000313" key="2">
    <source>
        <dbReference type="Proteomes" id="UP000295416"/>
    </source>
</evidence>
<keyword evidence="2" id="KW-1185">Reference proteome</keyword>
<accession>A0A4R2P6G6</accession>
<sequence>MNRIDVIRKEEKTYHDYCYDAITFVVQKKYQCLNFGGRML</sequence>
<comment type="caution">
    <text evidence="1">The sequence shown here is derived from an EMBL/GenBank/DDBJ whole genome shotgun (WGS) entry which is preliminary data.</text>
</comment>
<dbReference type="EMBL" id="SLXK01000010">
    <property type="protein sequence ID" value="TCP29385.1"/>
    <property type="molecule type" value="Genomic_DNA"/>
</dbReference>
<proteinExistence type="predicted"/>
<dbReference type="RefSeq" id="WP_279389183.1">
    <property type="nucleotide sequence ID" value="NZ_SLXK01000010.1"/>
</dbReference>
<dbReference type="Proteomes" id="UP000295416">
    <property type="component" value="Unassembled WGS sequence"/>
</dbReference>
<organism evidence="1 2">
    <name type="scientific">Scopulibacillus darangshiensis</name>
    <dbReference type="NCBI Taxonomy" id="442528"/>
    <lineage>
        <taxon>Bacteria</taxon>
        <taxon>Bacillati</taxon>
        <taxon>Bacillota</taxon>
        <taxon>Bacilli</taxon>
        <taxon>Bacillales</taxon>
        <taxon>Sporolactobacillaceae</taxon>
        <taxon>Scopulibacillus</taxon>
    </lineage>
</organism>
<name>A0A4R2P6G6_9BACL</name>
<reference evidence="1 2" key="1">
    <citation type="submission" date="2019-03" db="EMBL/GenBank/DDBJ databases">
        <title>Genomic Encyclopedia of Type Strains, Phase IV (KMG-IV): sequencing the most valuable type-strain genomes for metagenomic binning, comparative biology and taxonomic classification.</title>
        <authorList>
            <person name="Goeker M."/>
        </authorList>
    </citation>
    <scope>NUCLEOTIDE SEQUENCE [LARGE SCALE GENOMIC DNA]</scope>
    <source>
        <strain evidence="1 2">DSM 19377</strain>
    </source>
</reference>
<dbReference type="AlphaFoldDB" id="A0A4R2P6G6"/>
<gene>
    <name evidence="1" type="ORF">EV207_1105</name>
</gene>